<evidence type="ECO:0000256" key="1">
    <source>
        <dbReference type="SAM" id="Phobius"/>
    </source>
</evidence>
<evidence type="ECO:0000313" key="2">
    <source>
        <dbReference type="EMBL" id="MBK1826612.1"/>
    </source>
</evidence>
<dbReference type="Proteomes" id="UP000658278">
    <property type="component" value="Unassembled WGS sequence"/>
</dbReference>
<keyword evidence="1" id="KW-0812">Transmembrane</keyword>
<dbReference type="AlphaFoldDB" id="A0A934R947"/>
<comment type="caution">
    <text evidence="2">The sequence shown here is derived from an EMBL/GenBank/DDBJ whole genome shotgun (WGS) entry which is preliminary data.</text>
</comment>
<keyword evidence="1" id="KW-1133">Transmembrane helix</keyword>
<keyword evidence="3" id="KW-1185">Reference proteome</keyword>
<evidence type="ECO:0000313" key="3">
    <source>
        <dbReference type="Proteomes" id="UP000658278"/>
    </source>
</evidence>
<name>A0A934R947_9BACT</name>
<keyword evidence="1" id="KW-0472">Membrane</keyword>
<accession>A0A934R947</accession>
<sequence length="101" mass="11456">MKIPLLIVLVPYSLLYVLSGWAFHRRYEVDSLISMRDPDVLDRVAESGSTSEGWTEFLIETATGGAWLIQLLAAAMAALLVFYAWFRNPNEWTVECEVEDS</sequence>
<protein>
    <submittedName>
        <fullName evidence="2">Uncharacterized protein</fullName>
    </submittedName>
</protein>
<dbReference type="RefSeq" id="WP_200277748.1">
    <property type="nucleotide sequence ID" value="NZ_JAENII010000004.1"/>
</dbReference>
<reference evidence="2" key="1">
    <citation type="submission" date="2021-01" db="EMBL/GenBank/DDBJ databases">
        <title>Modified the classification status of verrucomicrobia.</title>
        <authorList>
            <person name="Feng X."/>
        </authorList>
    </citation>
    <scope>NUCLEOTIDE SEQUENCE</scope>
    <source>
        <strain evidence="2">KCTC 22201</strain>
    </source>
</reference>
<dbReference type="EMBL" id="JAENII010000004">
    <property type="protein sequence ID" value="MBK1826612.1"/>
    <property type="molecule type" value="Genomic_DNA"/>
</dbReference>
<feature type="transmembrane region" description="Helical" evidence="1">
    <location>
        <begin position="67"/>
        <end position="86"/>
    </location>
</feature>
<gene>
    <name evidence="2" type="ORF">JIN81_06255</name>
</gene>
<proteinExistence type="predicted"/>
<organism evidence="2 3">
    <name type="scientific">Haloferula rosea</name>
    <dbReference type="NCBI Taxonomy" id="490093"/>
    <lineage>
        <taxon>Bacteria</taxon>
        <taxon>Pseudomonadati</taxon>
        <taxon>Verrucomicrobiota</taxon>
        <taxon>Verrucomicrobiia</taxon>
        <taxon>Verrucomicrobiales</taxon>
        <taxon>Verrucomicrobiaceae</taxon>
        <taxon>Haloferula</taxon>
    </lineage>
</organism>